<evidence type="ECO:0000256" key="1">
    <source>
        <dbReference type="ARBA" id="ARBA00012156"/>
    </source>
</evidence>
<keyword evidence="2" id="KW-0963">Cytoplasm</keyword>
<organism evidence="10 11">
    <name type="scientific">Arachis hypogaea</name>
    <name type="common">Peanut</name>
    <dbReference type="NCBI Taxonomy" id="3818"/>
    <lineage>
        <taxon>Eukaryota</taxon>
        <taxon>Viridiplantae</taxon>
        <taxon>Streptophyta</taxon>
        <taxon>Embryophyta</taxon>
        <taxon>Tracheophyta</taxon>
        <taxon>Spermatophyta</taxon>
        <taxon>Magnoliopsida</taxon>
        <taxon>eudicotyledons</taxon>
        <taxon>Gunneridae</taxon>
        <taxon>Pentapetalae</taxon>
        <taxon>rosids</taxon>
        <taxon>fabids</taxon>
        <taxon>Fabales</taxon>
        <taxon>Fabaceae</taxon>
        <taxon>Papilionoideae</taxon>
        <taxon>50 kb inversion clade</taxon>
        <taxon>dalbergioids sensu lato</taxon>
        <taxon>Dalbergieae</taxon>
        <taxon>Pterocarpus clade</taxon>
        <taxon>Arachis</taxon>
    </lineage>
</organism>
<evidence type="ECO:0000256" key="3">
    <source>
        <dbReference type="ARBA" id="ARBA00022679"/>
    </source>
</evidence>
<dbReference type="Gene3D" id="3.30.420.40">
    <property type="match status" value="1"/>
</dbReference>
<evidence type="ECO:0000313" key="11">
    <source>
        <dbReference type="Proteomes" id="UP000289738"/>
    </source>
</evidence>
<dbReference type="InterPro" id="IPR000905">
    <property type="entry name" value="Gcp-like_dom"/>
</dbReference>
<proteinExistence type="predicted"/>
<accession>A0A445DYR2</accession>
<keyword evidence="7" id="KW-0012">Acyltransferase</keyword>
<dbReference type="PRINTS" id="PR00789">
    <property type="entry name" value="OSIALOPTASE"/>
</dbReference>
<dbReference type="SUPFAM" id="SSF53067">
    <property type="entry name" value="Actin-like ATPase domain"/>
    <property type="match status" value="1"/>
</dbReference>
<dbReference type="FunFam" id="3.30.420.40:FF:000037">
    <property type="entry name" value="Probable tRNA N6-adenosine threonylcarbamoyltransferase"/>
    <property type="match status" value="1"/>
</dbReference>
<evidence type="ECO:0000256" key="7">
    <source>
        <dbReference type="ARBA" id="ARBA00023315"/>
    </source>
</evidence>
<keyword evidence="4" id="KW-0819">tRNA processing</keyword>
<dbReference type="EC" id="2.3.1.234" evidence="1"/>
<dbReference type="PANTHER" id="PTHR11735">
    <property type="entry name" value="TRNA N6-ADENOSINE THREONYLCARBAMOYLTRANSFERASE"/>
    <property type="match status" value="1"/>
</dbReference>
<evidence type="ECO:0000256" key="4">
    <source>
        <dbReference type="ARBA" id="ARBA00022694"/>
    </source>
</evidence>
<dbReference type="STRING" id="3818.A0A445DYR2"/>
<evidence type="ECO:0000313" key="10">
    <source>
        <dbReference type="EMBL" id="RYR68300.1"/>
    </source>
</evidence>
<dbReference type="AlphaFoldDB" id="A0A445DYR2"/>
<dbReference type="GO" id="GO:0061711">
    <property type="term" value="F:tRNA N(6)-L-threonylcarbamoyladenine synthase activity"/>
    <property type="evidence" value="ECO:0007669"/>
    <property type="project" value="UniProtKB-EC"/>
</dbReference>
<protein>
    <recommendedName>
        <fullName evidence="1">N(6)-L-threonylcarbamoyladenine synthase</fullName>
        <ecNumber evidence="1">2.3.1.234</ecNumber>
    </recommendedName>
</protein>
<dbReference type="InterPro" id="IPR017861">
    <property type="entry name" value="KAE1/TsaD"/>
</dbReference>
<evidence type="ECO:0000256" key="6">
    <source>
        <dbReference type="ARBA" id="ARBA00023004"/>
    </source>
</evidence>
<keyword evidence="6" id="KW-0408">Iron</keyword>
<evidence type="ECO:0000256" key="5">
    <source>
        <dbReference type="ARBA" id="ARBA00022723"/>
    </source>
</evidence>
<dbReference type="GO" id="GO:0005737">
    <property type="term" value="C:cytoplasm"/>
    <property type="evidence" value="ECO:0007669"/>
    <property type="project" value="TreeGrafter"/>
</dbReference>
<dbReference type="GO" id="GO:0046872">
    <property type="term" value="F:metal ion binding"/>
    <property type="evidence" value="ECO:0007669"/>
    <property type="project" value="UniProtKB-KW"/>
</dbReference>
<dbReference type="Pfam" id="PF00814">
    <property type="entry name" value="TsaD"/>
    <property type="match status" value="1"/>
</dbReference>
<dbReference type="Proteomes" id="UP000289738">
    <property type="component" value="Chromosome A03"/>
</dbReference>
<dbReference type="GO" id="GO:0008033">
    <property type="term" value="P:tRNA processing"/>
    <property type="evidence" value="ECO:0007669"/>
    <property type="project" value="UniProtKB-KW"/>
</dbReference>
<dbReference type="InterPro" id="IPR043129">
    <property type="entry name" value="ATPase_NBD"/>
</dbReference>
<reference evidence="10 11" key="1">
    <citation type="submission" date="2019-01" db="EMBL/GenBank/DDBJ databases">
        <title>Sequencing of cultivated peanut Arachis hypogaea provides insights into genome evolution and oil improvement.</title>
        <authorList>
            <person name="Chen X."/>
        </authorList>
    </citation>
    <scope>NUCLEOTIDE SEQUENCE [LARGE SCALE GENOMIC DNA]</scope>
    <source>
        <strain evidence="11">cv. Fuhuasheng</strain>
        <tissue evidence="10">Leaves</tissue>
    </source>
</reference>
<keyword evidence="11" id="KW-1185">Reference proteome</keyword>
<dbReference type="EMBL" id="SDMP01000003">
    <property type="protein sequence ID" value="RYR68300.1"/>
    <property type="molecule type" value="Genomic_DNA"/>
</dbReference>
<name>A0A445DYR2_ARAHY</name>
<evidence type="ECO:0000259" key="9">
    <source>
        <dbReference type="Pfam" id="PF00814"/>
    </source>
</evidence>
<comment type="catalytic activity">
    <reaction evidence="8">
        <text>L-threonylcarbamoyladenylate + adenosine(37) in tRNA = N(6)-L-threonylcarbamoyladenosine(37) in tRNA + AMP + H(+)</text>
        <dbReference type="Rhea" id="RHEA:37059"/>
        <dbReference type="Rhea" id="RHEA-COMP:10162"/>
        <dbReference type="Rhea" id="RHEA-COMP:10163"/>
        <dbReference type="ChEBI" id="CHEBI:15378"/>
        <dbReference type="ChEBI" id="CHEBI:73682"/>
        <dbReference type="ChEBI" id="CHEBI:74411"/>
        <dbReference type="ChEBI" id="CHEBI:74418"/>
        <dbReference type="ChEBI" id="CHEBI:456215"/>
        <dbReference type="EC" id="2.3.1.234"/>
    </reaction>
</comment>
<dbReference type="PANTHER" id="PTHR11735:SF14">
    <property type="entry name" value="TRNA N6-ADENOSINE THREONYLCARBAMOYLTRANSFERASE"/>
    <property type="match status" value="1"/>
</dbReference>
<feature type="domain" description="Gcp-like" evidence="9">
    <location>
        <begin position="24"/>
        <end position="136"/>
    </location>
</feature>
<sequence length="136" mass="14478">MIALGFEGSANKIGVGVVTLDGTILSNPRHTYITPPSQGFLPRETAQHHLHHVLLLVISTLETANVTPDDIDCICYTKGPGMGAPLQVSTVIVRVLSHLWKKPIVAVKHCVAHIEIGRVVTGAVDPVVLYVCGGNT</sequence>
<keyword evidence="3" id="KW-0808">Transferase</keyword>
<dbReference type="GO" id="GO:0000408">
    <property type="term" value="C:EKC/KEOPS complex"/>
    <property type="evidence" value="ECO:0007669"/>
    <property type="project" value="TreeGrafter"/>
</dbReference>
<keyword evidence="5" id="KW-0479">Metal-binding</keyword>
<evidence type="ECO:0000256" key="8">
    <source>
        <dbReference type="ARBA" id="ARBA00048117"/>
    </source>
</evidence>
<evidence type="ECO:0000256" key="2">
    <source>
        <dbReference type="ARBA" id="ARBA00022490"/>
    </source>
</evidence>
<comment type="caution">
    <text evidence="10">The sequence shown here is derived from an EMBL/GenBank/DDBJ whole genome shotgun (WGS) entry which is preliminary data.</text>
</comment>
<gene>
    <name evidence="10" type="ORF">Ahy_A03g014793</name>
</gene>